<name>A0A512AY33_9BACT</name>
<reference evidence="1 2" key="1">
    <citation type="submission" date="2019-07" db="EMBL/GenBank/DDBJ databases">
        <title>Whole genome shotgun sequence of Adhaeribacter aerolatus NBRC 106133.</title>
        <authorList>
            <person name="Hosoyama A."/>
            <person name="Uohara A."/>
            <person name="Ohji S."/>
            <person name="Ichikawa N."/>
        </authorList>
    </citation>
    <scope>NUCLEOTIDE SEQUENCE [LARGE SCALE GENOMIC DNA]</scope>
    <source>
        <strain evidence="1 2">NBRC 106133</strain>
    </source>
</reference>
<dbReference type="InterPro" id="IPR011042">
    <property type="entry name" value="6-blade_b-propeller_TolB-like"/>
</dbReference>
<organism evidence="1 2">
    <name type="scientific">Adhaeribacter aerolatus</name>
    <dbReference type="NCBI Taxonomy" id="670289"/>
    <lineage>
        <taxon>Bacteria</taxon>
        <taxon>Pseudomonadati</taxon>
        <taxon>Bacteroidota</taxon>
        <taxon>Cytophagia</taxon>
        <taxon>Cytophagales</taxon>
        <taxon>Hymenobacteraceae</taxon>
        <taxon>Adhaeribacter</taxon>
    </lineage>
</organism>
<dbReference type="Pfam" id="PF12566">
    <property type="entry name" value="DUF3748"/>
    <property type="match status" value="1"/>
</dbReference>
<sequence length="445" mass="49383">MAQNLSLSLPEHQLTYQPYGHTLHHTQCFSPDDQWLVFDTRNDDTQILSTGSIRVVNVQTGEVRELYQVPNQTDYGPGVGAATFSPKSNQVIFIHGIRNASQNQPYSFTRRTGVSVWVDKPQEPIFMDARHILPPFTPGALRGGTHAHSWSGDGAWISFTYNDYILEQLSKTDPSKQDLRTVGVMMPGKKVLVPDDETLENHSGEMFSVVVTQVQENPTPGSDEIDKAFDETWIGRHGYQKPDGTRQQRAIAFQGSVRDESGELKTEIFVVDLPADITQANPGKPLEGTLTTRPNVPAGVSQRRITFTKKGVREPRHWLRTTPDGCNIGFLAPDVKGLTQIFRVSPIGGKIKQVTFNSFPVQGQFNFSPKQPLVAYAADNSIYITHLESGTSTRLTEPRPEAEKPIGAPVWSNNGKLLAYNRYVGDGAERFLQIFLLDLPGLSGI</sequence>
<comment type="caution">
    <text evidence="1">The sequence shown here is derived from an EMBL/GenBank/DDBJ whole genome shotgun (WGS) entry which is preliminary data.</text>
</comment>
<dbReference type="RefSeq" id="WP_146897688.1">
    <property type="nucleotide sequence ID" value="NZ_BJYS01000014.1"/>
</dbReference>
<evidence type="ECO:0000313" key="2">
    <source>
        <dbReference type="Proteomes" id="UP000321532"/>
    </source>
</evidence>
<dbReference type="Gene3D" id="2.120.10.30">
    <property type="entry name" value="TolB, C-terminal domain"/>
    <property type="match status" value="2"/>
</dbReference>
<gene>
    <name evidence="1" type="ORF">AAE02nite_20910</name>
</gene>
<dbReference type="InterPro" id="IPR022223">
    <property type="entry name" value="DUF3748"/>
</dbReference>
<dbReference type="OrthoDB" id="626010at2"/>
<dbReference type="AlphaFoldDB" id="A0A512AY33"/>
<dbReference type="EMBL" id="BJYS01000014">
    <property type="protein sequence ID" value="GEO04427.1"/>
    <property type="molecule type" value="Genomic_DNA"/>
</dbReference>
<evidence type="ECO:0000313" key="1">
    <source>
        <dbReference type="EMBL" id="GEO04427.1"/>
    </source>
</evidence>
<dbReference type="InterPro" id="IPR011659">
    <property type="entry name" value="WD40"/>
</dbReference>
<dbReference type="Pfam" id="PF07676">
    <property type="entry name" value="PD40"/>
    <property type="match status" value="1"/>
</dbReference>
<dbReference type="SUPFAM" id="SSF82171">
    <property type="entry name" value="DPP6 N-terminal domain-like"/>
    <property type="match status" value="1"/>
</dbReference>
<dbReference type="Proteomes" id="UP000321532">
    <property type="component" value="Unassembled WGS sequence"/>
</dbReference>
<keyword evidence="2" id="KW-1185">Reference proteome</keyword>
<accession>A0A512AY33</accession>
<proteinExistence type="predicted"/>
<protein>
    <submittedName>
        <fullName evidence="1">Biopolymer transporter Tol</fullName>
    </submittedName>
</protein>